<reference evidence="1 2" key="1">
    <citation type="submission" date="2018-08" db="EMBL/GenBank/DDBJ databases">
        <title>Sequencing the genomes of 1000 actinobacteria strains.</title>
        <authorList>
            <person name="Klenk H.-P."/>
        </authorList>
    </citation>
    <scope>NUCLEOTIDE SEQUENCE [LARGE SCALE GENOMIC DNA]</scope>
    <source>
        <strain evidence="1 2">DSM 44099</strain>
    </source>
</reference>
<proteinExistence type="predicted"/>
<dbReference type="AlphaFoldDB" id="A0A3D9ZTA5"/>
<dbReference type="RefSeq" id="WP_116072278.1">
    <property type="nucleotide sequence ID" value="NZ_BONB01000011.1"/>
</dbReference>
<name>A0A3D9ZTA5_9ACTN</name>
<comment type="caution">
    <text evidence="1">The sequence shown here is derived from an EMBL/GenBank/DDBJ whole genome shotgun (WGS) entry which is preliminary data.</text>
</comment>
<dbReference type="OrthoDB" id="3380712at2"/>
<keyword evidence="2" id="KW-1185">Reference proteome</keyword>
<evidence type="ECO:0000313" key="2">
    <source>
        <dbReference type="Proteomes" id="UP000256913"/>
    </source>
</evidence>
<sequence>MTMTHPQDRLCDCHCPVHQGFQRPDYNTNGCACLVTCPTQPMTLLVDHWRCALFLHPANGRLWFVMSLGHGQWDWESANEIDDRADAFVAGQTIESLLRKITAIVAGPARHEATTGPRLSGS</sequence>
<organism evidence="1 2">
    <name type="scientific">Asanoa ferruginea</name>
    <dbReference type="NCBI Taxonomy" id="53367"/>
    <lineage>
        <taxon>Bacteria</taxon>
        <taxon>Bacillati</taxon>
        <taxon>Actinomycetota</taxon>
        <taxon>Actinomycetes</taxon>
        <taxon>Micromonosporales</taxon>
        <taxon>Micromonosporaceae</taxon>
        <taxon>Asanoa</taxon>
    </lineage>
</organism>
<protein>
    <submittedName>
        <fullName evidence="1">Uncharacterized protein</fullName>
    </submittedName>
</protein>
<dbReference type="EMBL" id="QUMQ01000001">
    <property type="protein sequence ID" value="REG00617.1"/>
    <property type="molecule type" value="Genomic_DNA"/>
</dbReference>
<dbReference type="Proteomes" id="UP000256913">
    <property type="component" value="Unassembled WGS sequence"/>
</dbReference>
<accession>A0A3D9ZTA5</accession>
<evidence type="ECO:0000313" key="1">
    <source>
        <dbReference type="EMBL" id="REG00617.1"/>
    </source>
</evidence>
<gene>
    <name evidence="1" type="ORF">DFJ67_6672</name>
</gene>